<evidence type="ECO:0000313" key="2">
    <source>
        <dbReference type="EMBL" id="TKW20638.1"/>
    </source>
</evidence>
<accession>A0A4U6UVP6</accession>
<dbReference type="Gramene" id="TKW20638">
    <property type="protein sequence ID" value="TKW20638"/>
    <property type="gene ID" value="SEVIR_4G102900v2"/>
</dbReference>
<dbReference type="OMA" id="YFFRINS"/>
<gene>
    <name evidence="2" type="ORF">SEVIR_4G102900v2</name>
</gene>
<dbReference type="Proteomes" id="UP000298652">
    <property type="component" value="Chromosome 4"/>
</dbReference>
<organism evidence="2 3">
    <name type="scientific">Setaria viridis</name>
    <name type="common">Green bristlegrass</name>
    <name type="synonym">Setaria italica subsp. viridis</name>
    <dbReference type="NCBI Taxonomy" id="4556"/>
    <lineage>
        <taxon>Eukaryota</taxon>
        <taxon>Viridiplantae</taxon>
        <taxon>Streptophyta</taxon>
        <taxon>Embryophyta</taxon>
        <taxon>Tracheophyta</taxon>
        <taxon>Spermatophyta</taxon>
        <taxon>Magnoliopsida</taxon>
        <taxon>Liliopsida</taxon>
        <taxon>Poales</taxon>
        <taxon>Poaceae</taxon>
        <taxon>PACMAD clade</taxon>
        <taxon>Panicoideae</taxon>
        <taxon>Panicodae</taxon>
        <taxon>Paniceae</taxon>
        <taxon>Cenchrinae</taxon>
        <taxon>Setaria</taxon>
    </lineage>
</organism>
<evidence type="ECO:0000256" key="1">
    <source>
        <dbReference type="SAM" id="MobiDB-lite"/>
    </source>
</evidence>
<protein>
    <submittedName>
        <fullName evidence="2">Uncharacterized protein</fullName>
    </submittedName>
</protein>
<dbReference type="AlphaFoldDB" id="A0A4U6UVP6"/>
<dbReference type="PANTHER" id="PTHR33499">
    <property type="entry name" value="OS12G0282400 PROTEIN-RELATED"/>
    <property type="match status" value="1"/>
</dbReference>
<evidence type="ECO:0000313" key="3">
    <source>
        <dbReference type="Proteomes" id="UP000298652"/>
    </source>
</evidence>
<feature type="region of interest" description="Disordered" evidence="1">
    <location>
        <begin position="78"/>
        <end position="123"/>
    </location>
</feature>
<keyword evidence="3" id="KW-1185">Reference proteome</keyword>
<name>A0A4U6UVP6_SETVI</name>
<feature type="compositionally biased region" description="Polar residues" evidence="1">
    <location>
        <begin position="78"/>
        <end position="100"/>
    </location>
</feature>
<dbReference type="EMBL" id="CM016555">
    <property type="protein sequence ID" value="TKW20638.1"/>
    <property type="molecule type" value="Genomic_DNA"/>
</dbReference>
<dbReference type="PANTHER" id="PTHR33499:SF43">
    <property type="entry name" value="TRANSPOSASE, PTTA_EN_SPM, PLANT"/>
    <property type="match status" value="1"/>
</dbReference>
<reference evidence="2" key="1">
    <citation type="submission" date="2019-03" db="EMBL/GenBank/DDBJ databases">
        <title>WGS assembly of Setaria viridis.</title>
        <authorList>
            <person name="Huang P."/>
            <person name="Jenkins J."/>
            <person name="Grimwood J."/>
            <person name="Barry K."/>
            <person name="Healey A."/>
            <person name="Mamidi S."/>
            <person name="Sreedasyam A."/>
            <person name="Shu S."/>
            <person name="Feldman M."/>
            <person name="Wu J."/>
            <person name="Yu Y."/>
            <person name="Chen C."/>
            <person name="Johnson J."/>
            <person name="Rokhsar D."/>
            <person name="Baxter I."/>
            <person name="Schmutz J."/>
            <person name="Brutnell T."/>
            <person name="Kellogg E."/>
        </authorList>
    </citation>
    <scope>NUCLEOTIDE SEQUENCE [LARGE SCALE GENOMIC DNA]</scope>
</reference>
<sequence length="252" mass="29350">MLSSNAEEREVRLVLSRDQITEQNVDITPIKLPRMASISEDSIDESIDDYKVWLNNMHKQCQGMVYILSTGAYDNPRNQIDLLNSSQDSNRTPPLNQPSHARSEKTQGDNSQKRKARGTVKGLAASYKRSKQGRVVGENAHTFTDEIVVFTRKKAPLIGHTCDIENNEKNRKKIWTIANERYKGWRATFSATYRAYTTYGKRMRHKPEELDIVEWHYLVLYFGSEEFQAMFRALHYFFRINSLCRRNSSKNF</sequence>
<proteinExistence type="predicted"/>